<feature type="transmembrane region" description="Helical" evidence="1">
    <location>
        <begin position="21"/>
        <end position="43"/>
    </location>
</feature>
<evidence type="ECO:0000313" key="2">
    <source>
        <dbReference type="EMBL" id="SDB92653.1"/>
    </source>
</evidence>
<dbReference type="Proteomes" id="UP000199452">
    <property type="component" value="Unassembled WGS sequence"/>
</dbReference>
<keyword evidence="1" id="KW-0472">Membrane</keyword>
<reference evidence="2 3" key="1">
    <citation type="submission" date="2016-09" db="EMBL/GenBank/DDBJ databases">
        <authorList>
            <person name="Capua I."/>
            <person name="De Benedictis P."/>
            <person name="Joannis T."/>
            <person name="Lombin L.H."/>
            <person name="Cattoli G."/>
        </authorList>
    </citation>
    <scope>NUCLEOTIDE SEQUENCE [LARGE SCALE GENOMIC DNA]</scope>
    <source>
        <strain evidence="2 3">A7P-90m</strain>
    </source>
</reference>
<dbReference type="Pfam" id="PF19628">
    <property type="entry name" value="DUF6132"/>
    <property type="match status" value="1"/>
</dbReference>
<dbReference type="EMBL" id="FMYP01000010">
    <property type="protein sequence ID" value="SDB92653.1"/>
    <property type="molecule type" value="Genomic_DNA"/>
</dbReference>
<name>A0A1G6HES1_9BACT</name>
<keyword evidence="1" id="KW-1133">Transmembrane helix</keyword>
<dbReference type="AlphaFoldDB" id="A0A1G6HES1"/>
<dbReference type="InterPro" id="IPR045764">
    <property type="entry name" value="DUF6132"/>
</dbReference>
<evidence type="ECO:0000256" key="1">
    <source>
        <dbReference type="SAM" id="Phobius"/>
    </source>
</evidence>
<evidence type="ECO:0000313" key="3">
    <source>
        <dbReference type="Proteomes" id="UP000199452"/>
    </source>
</evidence>
<organism evidence="2 3">
    <name type="scientific">Williamwhitmania taraxaci</name>
    <dbReference type="NCBI Taxonomy" id="1640674"/>
    <lineage>
        <taxon>Bacteria</taxon>
        <taxon>Pseudomonadati</taxon>
        <taxon>Bacteroidota</taxon>
        <taxon>Bacteroidia</taxon>
        <taxon>Bacteroidales</taxon>
        <taxon>Williamwhitmaniaceae</taxon>
        <taxon>Williamwhitmania</taxon>
    </lineage>
</organism>
<sequence>MSETCKTKSSPKSFKELIRSSFFWKPALGVIIGGTLGFVYYHFVGCSSGSCAITSNPYLSIAFGSVLGLFVTNSPCKTC</sequence>
<dbReference type="RefSeq" id="WP_092436106.1">
    <property type="nucleotide sequence ID" value="NZ_FMYP01000010.1"/>
</dbReference>
<accession>A0A1G6HES1</accession>
<keyword evidence="1" id="KW-0812">Transmembrane</keyword>
<keyword evidence="3" id="KW-1185">Reference proteome</keyword>
<dbReference type="STRING" id="1640674.SAMN05216323_10105"/>
<protein>
    <submittedName>
        <fullName evidence="2">Uncharacterized protein</fullName>
    </submittedName>
</protein>
<gene>
    <name evidence="2" type="ORF">SAMN05216323_10105</name>
</gene>
<proteinExistence type="predicted"/>